<accession>A0A2M9ZZ93</accession>
<organism evidence="1 2">
    <name type="scientific">Leptospira neocaledonica</name>
    <dbReference type="NCBI Taxonomy" id="2023192"/>
    <lineage>
        <taxon>Bacteria</taxon>
        <taxon>Pseudomonadati</taxon>
        <taxon>Spirochaetota</taxon>
        <taxon>Spirochaetia</taxon>
        <taxon>Leptospirales</taxon>
        <taxon>Leptospiraceae</taxon>
        <taxon>Leptospira</taxon>
    </lineage>
</organism>
<evidence type="ECO:0000313" key="2">
    <source>
        <dbReference type="Proteomes" id="UP000231843"/>
    </source>
</evidence>
<dbReference type="AlphaFoldDB" id="A0A2M9ZZ93"/>
<sequence>MNRFLFISCLFFLTCSADPDKFEYLRSPKKAVISEFNRPNLLFGMAEDKEFFAKIEDGVYHFRFSDTKNKHIKSLFTIAYDGDFEIEASVSGNKDKPESYIGIALTDLNEGEDFIESSVNWKDSFAVANQEKWIMYSNGNQNITSKFQILTIRKVGSDLFFFKNGVFKYQHKIGTIKSFKVAISTGNSGRGAIDYFKIIRY</sequence>
<name>A0A2M9ZZ93_9LEPT</name>
<protein>
    <submittedName>
        <fullName evidence="1">Uncharacterized protein</fullName>
    </submittedName>
</protein>
<evidence type="ECO:0000313" key="1">
    <source>
        <dbReference type="EMBL" id="PJZ77367.1"/>
    </source>
</evidence>
<dbReference type="OrthoDB" id="9828702at2"/>
<keyword evidence="2" id="KW-1185">Reference proteome</keyword>
<reference evidence="1 2" key="1">
    <citation type="submission" date="2017-07" db="EMBL/GenBank/DDBJ databases">
        <title>Leptospira spp. isolated from tropical soils.</title>
        <authorList>
            <person name="Thibeaux R."/>
            <person name="Iraola G."/>
            <person name="Ferres I."/>
            <person name="Bierque E."/>
            <person name="Girault D."/>
            <person name="Soupe-Gilbert M.-E."/>
            <person name="Picardeau M."/>
            <person name="Goarant C."/>
        </authorList>
    </citation>
    <scope>NUCLEOTIDE SEQUENCE [LARGE SCALE GENOMIC DNA]</scope>
    <source>
        <strain evidence="1 2">ES4-C-A1</strain>
    </source>
</reference>
<dbReference type="RefSeq" id="WP_100767920.1">
    <property type="nucleotide sequence ID" value="NZ_NPEA01000004.1"/>
</dbReference>
<gene>
    <name evidence="1" type="ORF">CH365_07175</name>
</gene>
<proteinExistence type="predicted"/>
<comment type="caution">
    <text evidence="1">The sequence shown here is derived from an EMBL/GenBank/DDBJ whole genome shotgun (WGS) entry which is preliminary data.</text>
</comment>
<dbReference type="Proteomes" id="UP000231843">
    <property type="component" value="Unassembled WGS sequence"/>
</dbReference>
<dbReference type="EMBL" id="NPEA01000004">
    <property type="protein sequence ID" value="PJZ77367.1"/>
    <property type="molecule type" value="Genomic_DNA"/>
</dbReference>